<dbReference type="Gene3D" id="1.25.10.20">
    <property type="entry name" value="Vitellinogen, superhelical"/>
    <property type="match status" value="1"/>
</dbReference>
<evidence type="ECO:0000256" key="1">
    <source>
        <dbReference type="SAM" id="MobiDB-lite"/>
    </source>
</evidence>
<keyword evidence="4" id="KW-1185">Reference proteome</keyword>
<reference evidence="5" key="2">
    <citation type="submission" date="2025-08" db="UniProtKB">
        <authorList>
            <consortium name="RefSeq"/>
        </authorList>
    </citation>
    <scope>IDENTIFICATION</scope>
    <source>
        <strain evidence="5">S238N-H82</strain>
        <tissue evidence="5">Testes</tissue>
    </source>
</reference>
<feature type="domain" description="M23ase beta-sheet core" evidence="3">
    <location>
        <begin position="1051"/>
        <end position="1135"/>
    </location>
</feature>
<proteinExistence type="predicted"/>
<dbReference type="GeneID" id="118404967"/>
<dbReference type="Pfam" id="PF01551">
    <property type="entry name" value="Peptidase_M23"/>
    <property type="match status" value="1"/>
</dbReference>
<evidence type="ECO:0000313" key="4">
    <source>
        <dbReference type="Proteomes" id="UP000001554"/>
    </source>
</evidence>
<accession>A0A9J7KFD2</accession>
<dbReference type="SUPFAM" id="SSF51261">
    <property type="entry name" value="Duplicated hybrid motif"/>
    <property type="match status" value="1"/>
</dbReference>
<dbReference type="InterPro" id="IPR016047">
    <property type="entry name" value="M23ase_b-sheet_dom"/>
</dbReference>
<dbReference type="RefSeq" id="XP_035660259.1">
    <property type="nucleotide sequence ID" value="XM_035804366.1"/>
</dbReference>
<dbReference type="PANTHER" id="PTHR47018:SF1">
    <property type="entry name" value="TESMIN_TSO1-LIKE CXC DOMAIN-CONTAINING PROTEIN"/>
    <property type="match status" value="1"/>
</dbReference>
<sequence>MAGRRLCLLWLWLLAHFCNLSSANLVNYKTGARYDYDYRATTVVHDVSHVVTKAQFSVIPLRHDEENGTVCELVANNVVQEMIRRDGNQALLDDLDYDNRFLFTVTKHGEVVRVYHPHDEHHHVLATKKVLVGLLSARLHTTPETMRHGRPWSYIVRETGHEGEDDLSYVGKITPDGIAFTRTKHGHAVRNAEAKNEKQILYHAAHEVPHTVQTTEKFSSPRHSTPGFNPNAGIPGDPAKLQELQDEDFEIPLMTAESDGHLKLLQVIPADKPDVQEGVPATFKHGSLVIDEPPKRIMKLQDQEEAIVGNLTCMRTVRPKESQERISCFHNIMEALEHLSPDDLTRVANKYITVNPTSEEAKENRDAITDALGAMATNDSLYLMTTLVLTPQQRDAKLVLRALFHFFGLEGPAPKIVIDTVENMCFTWKMEYDDDQDGRHVWTRTHLLLGALAGKLHATDPVRAHTIIDRLHGMVEIHDPWKHRQLRSVLTEEEYRSHNHEKATILGALGNAGMDKSYEYLVSYVNSTESPSILKRTSMTALKNYHHEQAAEEILRVALDDPVGHVRYAAALDYLSHPKASKLQTAQRQINDRYLNQTAIEELREKRGVNDQLNKLFKPFYFKLETPSYDWHKRIGSSNIGASMGLVIRNKMELDLKPLSGRFSVDAFDMAYAKVHIGLINIDLKFLDAKICYRGKAEYDFNVFQEFNFEEVFRLVKLFDGSINKVVNSIKDNIIRFKRLLSRTTGSIDGIFRDMIEAVENLPNQVRDFRVKAKVFIRKSGEYTNLPPVVENVKQVVHRVSSLISDIKAEVMEFYHSIADAVTITLPWAAKQIETGVRMVVSSIERLIKTPATAIEDIYKGVTLIKFAVAGVLEAKERIEKALLFNEDKTLHWMNLQQDLSKIDDDISVALDSLLELDDWAVQQVEATDITIRFYGVNITVLRQQIVTELRGLMDGLVGSVAEVRRIPVAFLSAYNETVDIIKSIKDGYQAVTTVKRTLDTKDINIYDEAKSLVEQIFGNKADQDFPRKYLESPTCGDGFYPSTGGGRYAEQGVLLEAGAGQQIGAPFSGIVRRTGNHQVTITTDAMEKLDVIIGNVDMVPGKEGKRVFKGTLIGTVSSSDCQPNHIHLAIRNTKTGGLVDPTRFMEKRGLVLPSLEVDCADYSLIFVPELIMDIGIFDAVSELDLSPDRLVPDLSDLQVPDFSAGLDQLSNLQVPDFSAGLDLSNLQVPDLSIAFPDLSIGFGQAMDFASNLNLPDLTESVSLLNFDFRSVKLPQVFDFMVSTGLGDAKAQLEQALESVQELFHMEKTSCPVPETLDDAALKRILRDRGHPTTGSRLRLLENYRKPENRCPDLRRHLPQNMHCFFEENCLGVTCCVELDLKFTKQSFGAFARIDPCNYQLTLGLGSWRKTFNITNPFFAEEDVGPTEENLQILDIAQVVFKYVITAIPGGVKVTFQTAVCSSRADLCMPYVSIFSSIRLQLGVCQRTSPAPARQRREEKGNEDLKSPPIRYSPEQDGYTMIATNVPLFHALHEMPIVLDPTRLDEGGEIEETLRRNKAQYHQSCRYLFNNTKLERARKRRHGLQTSQSEEGQTKLRRTSRDGLESECFLCEQEEPALELRHAMTMKLNKRVNDCATTLKDGRLLKILSGGDVVAQELKYHPACLTSLYNRERAYLRNVEQREQSQKQDVYPLAFSELVTYIVETKLSFEGPTIFKLADMVNLYKQRLQQLGMETPDVNCTRLKDKLLAELPELEAHKKGRDVLLAFRKDVGFSLSQASNYTDAMTLAKAATILRRHMLDHKFSFEGTFHEGIENAIPPSLLQFVGMIEHGADIKSQLRFGASKSDLAIAQLLQYNCYTRYKEGASTHRHSKDRETPFPIYMGMSIYAKTRKKLLVNMLHDHGLGIPYDRVLEISAQLGDASINRYIEDGVVCPHALRRGLFTITAMDNIDHNPTATTATTSFHGTSISAFQLPTEGNQGEFREPLTLRLGEEKVKKVPELPEFYTNIRPAFFTKKNPSPPRSHGVQTVQDNTLLGPQLALEYAWLEKVSVEEETDGAVNLTWSAHHASQKRSPKVEVSVTSLLPLFRDPAHSVATIRHVMDKVMETVTFLNPGQIPVMTADQPIYALAKQIQWHWPEQYGEDKFVMMFGGLHIELAALRSVGTILQGSGWTWALVEAGVASSGTAESFLSAASITRTRQAHQITACSLYQLMKAAYSDYCTEAADNSEELLSFDAWCDSRKLQSPQFQFWSLVLSMELVILLLIRAFREANFNLYCQALAELIPYFFANNNTKYARWLPIHLKDMLTLKEKHPQLAEEFESGKFVVHKSRRDFSGMAIDQAHEQANAVIKADGGGRLV</sequence>
<keyword evidence="2" id="KW-0732">Signal</keyword>
<dbReference type="Proteomes" id="UP000001554">
    <property type="component" value="Chromosome 17"/>
</dbReference>
<dbReference type="FunFam" id="2.70.70.10:FF:000061">
    <property type="entry name" value="Uncharacterized protein"/>
    <property type="match status" value="1"/>
</dbReference>
<gene>
    <name evidence="5" type="primary">LOC118404967</name>
</gene>
<evidence type="ECO:0000313" key="5">
    <source>
        <dbReference type="RefSeq" id="XP_035660259.1"/>
    </source>
</evidence>
<dbReference type="OrthoDB" id="10057522at2759"/>
<dbReference type="Gene3D" id="2.70.70.10">
    <property type="entry name" value="Glucose Permease (Domain IIA)"/>
    <property type="match status" value="1"/>
</dbReference>
<organism evidence="4 5">
    <name type="scientific">Branchiostoma floridae</name>
    <name type="common">Florida lancelet</name>
    <name type="synonym">Amphioxus</name>
    <dbReference type="NCBI Taxonomy" id="7739"/>
    <lineage>
        <taxon>Eukaryota</taxon>
        <taxon>Metazoa</taxon>
        <taxon>Chordata</taxon>
        <taxon>Cephalochordata</taxon>
        <taxon>Leptocardii</taxon>
        <taxon>Amphioxiformes</taxon>
        <taxon>Branchiostomatidae</taxon>
        <taxon>Branchiostoma</taxon>
    </lineage>
</organism>
<feature type="region of interest" description="Disordered" evidence="1">
    <location>
        <begin position="1489"/>
        <end position="1516"/>
    </location>
</feature>
<feature type="signal peptide" evidence="2">
    <location>
        <begin position="1"/>
        <end position="23"/>
    </location>
</feature>
<dbReference type="KEGG" id="bfo:118404967"/>
<evidence type="ECO:0000259" key="3">
    <source>
        <dbReference type="Pfam" id="PF01551"/>
    </source>
</evidence>
<dbReference type="InterPro" id="IPR011055">
    <property type="entry name" value="Dup_hybrid_motif"/>
</dbReference>
<dbReference type="InterPro" id="IPR011030">
    <property type="entry name" value="Lipovitellin_superhlx_dom"/>
</dbReference>
<dbReference type="FunFam" id="1.25.10.20:FF:000008">
    <property type="entry name" value="Uncharacterized protein"/>
    <property type="match status" value="1"/>
</dbReference>
<protein>
    <submittedName>
        <fullName evidence="5">Uncharacterized protein LOC118404967</fullName>
    </submittedName>
</protein>
<evidence type="ECO:0000256" key="2">
    <source>
        <dbReference type="SAM" id="SignalP"/>
    </source>
</evidence>
<dbReference type="SUPFAM" id="SSF48431">
    <property type="entry name" value="Lipovitellin-phosvitin complex, superhelical domain"/>
    <property type="match status" value="1"/>
</dbReference>
<feature type="chain" id="PRO_5039905599" evidence="2">
    <location>
        <begin position="24"/>
        <end position="2359"/>
    </location>
</feature>
<feature type="region of interest" description="Disordered" evidence="1">
    <location>
        <begin position="1578"/>
        <end position="1599"/>
    </location>
</feature>
<feature type="compositionally biased region" description="Basic and acidic residues" evidence="1">
    <location>
        <begin position="1495"/>
        <end position="1506"/>
    </location>
</feature>
<name>A0A9J7KFD2_BRAFL</name>
<dbReference type="PANTHER" id="PTHR47018">
    <property type="entry name" value="CXC DOMAIN-CONTAINING PROTEIN-RELATED"/>
    <property type="match status" value="1"/>
</dbReference>
<reference evidence="4" key="1">
    <citation type="journal article" date="2020" name="Nat. Ecol. Evol.">
        <title>Deeply conserved synteny resolves early events in vertebrate evolution.</title>
        <authorList>
            <person name="Simakov O."/>
            <person name="Marletaz F."/>
            <person name="Yue J.X."/>
            <person name="O'Connell B."/>
            <person name="Jenkins J."/>
            <person name="Brandt A."/>
            <person name="Calef R."/>
            <person name="Tung C.H."/>
            <person name="Huang T.K."/>
            <person name="Schmutz J."/>
            <person name="Satoh N."/>
            <person name="Yu J.K."/>
            <person name="Putnam N.H."/>
            <person name="Green R.E."/>
            <person name="Rokhsar D.S."/>
        </authorList>
    </citation>
    <scope>NUCLEOTIDE SEQUENCE [LARGE SCALE GENOMIC DNA]</scope>
    <source>
        <strain evidence="4">S238N-H82</strain>
    </source>
</reference>